<evidence type="ECO:0000256" key="1">
    <source>
        <dbReference type="SAM" id="MobiDB-lite"/>
    </source>
</evidence>
<reference evidence="2" key="1">
    <citation type="submission" date="2013-04" db="EMBL/GenBank/DDBJ databases">
        <title>The genome sequencing project of 58 acetic acid bacteria.</title>
        <authorList>
            <person name="Okamoto-Kainuma A."/>
            <person name="Ishikawa M."/>
            <person name="Umino S."/>
            <person name="Koizumi Y."/>
            <person name="Shiwa Y."/>
            <person name="Yoshikawa H."/>
            <person name="Matsutani M."/>
            <person name="Matsushita K."/>
        </authorList>
    </citation>
    <scope>NUCLEOTIDE SEQUENCE</scope>
    <source>
        <strain evidence="2">NRIC 0535</strain>
    </source>
</reference>
<name>A0ABQ0Q297_9PROT</name>
<gene>
    <name evidence="2" type="ORF">AA0535_1407</name>
</gene>
<organism evidence="2 3">
    <name type="scientific">Asaia krungthepensis NRIC 0535</name>
    <dbReference type="NCBI Taxonomy" id="1307925"/>
    <lineage>
        <taxon>Bacteria</taxon>
        <taxon>Pseudomonadati</taxon>
        <taxon>Pseudomonadota</taxon>
        <taxon>Alphaproteobacteria</taxon>
        <taxon>Acetobacterales</taxon>
        <taxon>Acetobacteraceae</taxon>
        <taxon>Asaia</taxon>
    </lineage>
</organism>
<accession>A0ABQ0Q297</accession>
<dbReference type="Proteomes" id="UP001062776">
    <property type="component" value="Unassembled WGS sequence"/>
</dbReference>
<evidence type="ECO:0000313" key="2">
    <source>
        <dbReference type="EMBL" id="GBQ87936.1"/>
    </source>
</evidence>
<comment type="caution">
    <text evidence="2">The sequence shown here is derived from an EMBL/GenBank/DDBJ whole genome shotgun (WGS) entry which is preliminary data.</text>
</comment>
<proteinExistence type="predicted"/>
<protein>
    <submittedName>
        <fullName evidence="2">Uncharacterized protein</fullName>
    </submittedName>
</protein>
<sequence>MAMAQQTKGAESITKWGTRGGRAQSGKGPEQDPARCQRVEMERPQCALLPPCTRAAGKDDLDAEGPLRQPPGKAGLSFLRNKPHGQACRQQSENNDWKQGTILTVRRRACPILAQFRTSPNRRNPCG</sequence>
<evidence type="ECO:0000313" key="3">
    <source>
        <dbReference type="Proteomes" id="UP001062776"/>
    </source>
</evidence>
<dbReference type="EMBL" id="BAPV01000010">
    <property type="protein sequence ID" value="GBQ87936.1"/>
    <property type="molecule type" value="Genomic_DNA"/>
</dbReference>
<feature type="region of interest" description="Disordered" evidence="1">
    <location>
        <begin position="1"/>
        <end position="36"/>
    </location>
</feature>
<keyword evidence="3" id="KW-1185">Reference proteome</keyword>